<feature type="domain" description="ABC transporter" evidence="9">
    <location>
        <begin position="331"/>
        <end position="564"/>
    </location>
</feature>
<feature type="transmembrane region" description="Helical" evidence="8">
    <location>
        <begin position="128"/>
        <end position="151"/>
    </location>
</feature>
<proteinExistence type="predicted"/>
<comment type="caution">
    <text evidence="11">The sequence shown here is derived from an EMBL/GenBank/DDBJ whole genome shotgun (WGS) entry which is preliminary data.</text>
</comment>
<dbReference type="GO" id="GO:0016020">
    <property type="term" value="C:membrane"/>
    <property type="evidence" value="ECO:0007669"/>
    <property type="project" value="UniProtKB-SubCell"/>
</dbReference>
<protein>
    <submittedName>
        <fullName evidence="11">ABC transporter ATP-binding protein</fullName>
    </submittedName>
</protein>
<feature type="transmembrane region" description="Helical" evidence="8">
    <location>
        <begin position="236"/>
        <end position="256"/>
    </location>
</feature>
<dbReference type="SUPFAM" id="SSF90123">
    <property type="entry name" value="ABC transporter transmembrane region"/>
    <property type="match status" value="1"/>
</dbReference>
<feature type="domain" description="ABC transmembrane type-1" evidence="10">
    <location>
        <begin position="36"/>
        <end position="292"/>
    </location>
</feature>
<dbReference type="Gene3D" id="1.20.1560.10">
    <property type="entry name" value="ABC transporter type 1, transmembrane domain"/>
    <property type="match status" value="1"/>
</dbReference>
<dbReference type="Gene3D" id="3.40.50.300">
    <property type="entry name" value="P-loop containing nucleotide triphosphate hydrolases"/>
    <property type="match status" value="1"/>
</dbReference>
<dbReference type="Pfam" id="PF00005">
    <property type="entry name" value="ABC_tran"/>
    <property type="match status" value="1"/>
</dbReference>
<dbReference type="InterPro" id="IPR003439">
    <property type="entry name" value="ABC_transporter-like_ATP-bd"/>
</dbReference>
<dbReference type="InterPro" id="IPR039421">
    <property type="entry name" value="Type_1_exporter"/>
</dbReference>
<keyword evidence="12" id="KW-1185">Reference proteome</keyword>
<evidence type="ECO:0000313" key="12">
    <source>
        <dbReference type="Proteomes" id="UP000245934"/>
    </source>
</evidence>
<dbReference type="SUPFAM" id="SSF52540">
    <property type="entry name" value="P-loop containing nucleoside triphosphate hydrolases"/>
    <property type="match status" value="1"/>
</dbReference>
<dbReference type="GeneID" id="97607951"/>
<dbReference type="PROSITE" id="PS00211">
    <property type="entry name" value="ABC_TRANSPORTER_1"/>
    <property type="match status" value="1"/>
</dbReference>
<sequence>MRNAVDIITDGKRKALYKPILLYIIYDLFRGAPYGFLIMVLWDLFAPVIDLGHIMFLMGAMVLTYLIQYIVGKYALVSVHETGYSLCSEARLNLGEHLRKLPMGFFKGRDPGDITQLMLQDMTFVENIFTHLMADIVAAFTLPIILILFMVVLDIKLALVAVITILISFPFLLASQVLVRKYGGRLSEIRVSSGARLLEYLHGIRYIKAYNLTGKRFRVLDESLDNMHKAILRLEIVPGIAATGYMSMLGLGYVILLLVATYYFMGGTLTIPVYLVFLILGYQLYQPLIQAGLDIMEVRFMSLAANRMKEVLDEKPLTEPENPKTPNNFSVSFLNVTFGYHENTVLSDVSFSVSPGEVLALVGPSGSGKTTITNLIARFWDVNSGKITLGGVDIRDIGTEKLLSYMSMVFQDVYLFNDTIRNNILIGKPDATDEEIIAASKSAQAHDFIVKLPKGYDTIIGEGGSTISGGEKQRISIARALLKDAPIILLDEATASIDPENEQAIQTAISALIKSKTVIVIAHRLNTIQDADRIIVIDHGKVTESGRHQELLAQKGMYFRMWSEQEKASHWTVSSAGISEKLSPGGSFV</sequence>
<evidence type="ECO:0000256" key="7">
    <source>
        <dbReference type="ARBA" id="ARBA00023136"/>
    </source>
</evidence>
<keyword evidence="7 8" id="KW-0472">Membrane</keyword>
<dbReference type="GO" id="GO:0140359">
    <property type="term" value="F:ABC-type transporter activity"/>
    <property type="evidence" value="ECO:0007669"/>
    <property type="project" value="InterPro"/>
</dbReference>
<dbReference type="PROSITE" id="PS50929">
    <property type="entry name" value="ABC_TM1F"/>
    <property type="match status" value="1"/>
</dbReference>
<dbReference type="Proteomes" id="UP000245934">
    <property type="component" value="Unassembled WGS sequence"/>
</dbReference>
<feature type="transmembrane region" description="Helical" evidence="8">
    <location>
        <begin position="20"/>
        <end position="42"/>
    </location>
</feature>
<keyword evidence="5 11" id="KW-0067">ATP-binding</keyword>
<organism evidence="11 12">
    <name type="scientific">Methanospirillum stamsii</name>
    <dbReference type="NCBI Taxonomy" id="1277351"/>
    <lineage>
        <taxon>Archaea</taxon>
        <taxon>Methanobacteriati</taxon>
        <taxon>Methanobacteriota</taxon>
        <taxon>Stenosarchaea group</taxon>
        <taxon>Methanomicrobia</taxon>
        <taxon>Methanomicrobiales</taxon>
        <taxon>Methanospirillaceae</taxon>
        <taxon>Methanospirillum</taxon>
    </lineage>
</organism>
<feature type="transmembrane region" description="Helical" evidence="8">
    <location>
        <begin position="262"/>
        <end position="285"/>
    </location>
</feature>
<evidence type="ECO:0000259" key="10">
    <source>
        <dbReference type="PROSITE" id="PS50929"/>
    </source>
</evidence>
<evidence type="ECO:0000256" key="3">
    <source>
        <dbReference type="ARBA" id="ARBA00022692"/>
    </source>
</evidence>
<accession>A0A2V2N2R6</accession>
<keyword evidence="2" id="KW-0813">Transport</keyword>
<feature type="transmembrane region" description="Helical" evidence="8">
    <location>
        <begin position="157"/>
        <end position="179"/>
    </location>
</feature>
<evidence type="ECO:0000256" key="5">
    <source>
        <dbReference type="ARBA" id="ARBA00022840"/>
    </source>
</evidence>
<feature type="transmembrane region" description="Helical" evidence="8">
    <location>
        <begin position="54"/>
        <end position="71"/>
    </location>
</feature>
<evidence type="ECO:0000256" key="2">
    <source>
        <dbReference type="ARBA" id="ARBA00022448"/>
    </source>
</evidence>
<keyword evidence="3 8" id="KW-0812">Transmembrane</keyword>
<evidence type="ECO:0000256" key="1">
    <source>
        <dbReference type="ARBA" id="ARBA00004141"/>
    </source>
</evidence>
<dbReference type="AlphaFoldDB" id="A0A2V2N2R6"/>
<dbReference type="SMART" id="SM00382">
    <property type="entry name" value="AAA"/>
    <property type="match status" value="1"/>
</dbReference>
<dbReference type="GO" id="GO:0034040">
    <property type="term" value="F:ATPase-coupled lipid transmembrane transporter activity"/>
    <property type="evidence" value="ECO:0007669"/>
    <property type="project" value="TreeGrafter"/>
</dbReference>
<evidence type="ECO:0000313" key="11">
    <source>
        <dbReference type="EMBL" id="PWR74544.1"/>
    </source>
</evidence>
<dbReference type="PANTHER" id="PTHR24221">
    <property type="entry name" value="ATP-BINDING CASSETTE SUB-FAMILY B"/>
    <property type="match status" value="1"/>
</dbReference>
<dbReference type="CDD" id="cd07346">
    <property type="entry name" value="ABC_6TM_exporters"/>
    <property type="match status" value="1"/>
</dbReference>
<dbReference type="GO" id="GO:0005524">
    <property type="term" value="F:ATP binding"/>
    <property type="evidence" value="ECO:0007669"/>
    <property type="project" value="UniProtKB-KW"/>
</dbReference>
<dbReference type="EMBL" id="QGMZ01000017">
    <property type="protein sequence ID" value="PWR74544.1"/>
    <property type="molecule type" value="Genomic_DNA"/>
</dbReference>
<dbReference type="FunFam" id="3.40.50.300:FF:000287">
    <property type="entry name" value="Multidrug ABC transporter ATP-binding protein"/>
    <property type="match status" value="1"/>
</dbReference>
<dbReference type="InterPro" id="IPR003593">
    <property type="entry name" value="AAA+_ATPase"/>
</dbReference>
<reference evidence="11 12" key="1">
    <citation type="submission" date="2018-05" db="EMBL/GenBank/DDBJ databases">
        <title>Draft genome of Methanospirillum stamsii Pt1.</title>
        <authorList>
            <person name="Dueholm M.S."/>
            <person name="Nielsen P.H."/>
            <person name="Bakmann L.F."/>
            <person name="Otzen D.E."/>
        </authorList>
    </citation>
    <scope>NUCLEOTIDE SEQUENCE [LARGE SCALE GENOMIC DNA]</scope>
    <source>
        <strain evidence="11 12">Pt1</strain>
    </source>
</reference>
<dbReference type="InterPro" id="IPR011527">
    <property type="entry name" value="ABC1_TM_dom"/>
</dbReference>
<dbReference type="InterPro" id="IPR036640">
    <property type="entry name" value="ABC1_TM_sf"/>
</dbReference>
<dbReference type="PROSITE" id="PS50893">
    <property type="entry name" value="ABC_TRANSPORTER_2"/>
    <property type="match status" value="1"/>
</dbReference>
<keyword evidence="4" id="KW-0547">Nucleotide-binding</keyword>
<evidence type="ECO:0000256" key="6">
    <source>
        <dbReference type="ARBA" id="ARBA00022989"/>
    </source>
</evidence>
<dbReference type="RefSeq" id="WP_109940763.1">
    <property type="nucleotide sequence ID" value="NZ_CP176366.1"/>
</dbReference>
<dbReference type="InterPro" id="IPR027417">
    <property type="entry name" value="P-loop_NTPase"/>
</dbReference>
<comment type="subcellular location">
    <subcellularLocation>
        <location evidence="1">Membrane</location>
        <topology evidence="1">Multi-pass membrane protein</topology>
    </subcellularLocation>
</comment>
<evidence type="ECO:0000259" key="9">
    <source>
        <dbReference type="PROSITE" id="PS50893"/>
    </source>
</evidence>
<evidence type="ECO:0000256" key="8">
    <source>
        <dbReference type="SAM" id="Phobius"/>
    </source>
</evidence>
<dbReference type="GO" id="GO:0016887">
    <property type="term" value="F:ATP hydrolysis activity"/>
    <property type="evidence" value="ECO:0007669"/>
    <property type="project" value="InterPro"/>
</dbReference>
<dbReference type="PANTHER" id="PTHR24221:SF397">
    <property type="entry name" value="ABC TRANSPORTER, ATP-BINDING TRANSMEMBRANE PROTEIN"/>
    <property type="match status" value="1"/>
</dbReference>
<dbReference type="OrthoDB" id="121502at2157"/>
<name>A0A2V2N2R6_9EURY</name>
<dbReference type="Pfam" id="PF00664">
    <property type="entry name" value="ABC_membrane"/>
    <property type="match status" value="1"/>
</dbReference>
<dbReference type="InterPro" id="IPR017871">
    <property type="entry name" value="ABC_transporter-like_CS"/>
</dbReference>
<gene>
    <name evidence="11" type="ORF">DLD82_08845</name>
</gene>
<evidence type="ECO:0000256" key="4">
    <source>
        <dbReference type="ARBA" id="ARBA00022741"/>
    </source>
</evidence>
<keyword evidence="6 8" id="KW-1133">Transmembrane helix</keyword>